<dbReference type="WormBase" id="CBG06927a">
    <property type="protein sequence ID" value="CBP46617"/>
    <property type="gene ID" value="WBGene00029115"/>
</dbReference>
<evidence type="ECO:0000313" key="4">
    <source>
        <dbReference type="Proteomes" id="UP000008549"/>
    </source>
</evidence>
<dbReference type="FunCoup" id="A8X3D8">
    <property type="interactions" value="113"/>
</dbReference>
<dbReference type="RefSeq" id="XP_045093343.1">
    <property type="nucleotide sequence ID" value="XM_045244318.1"/>
</dbReference>
<feature type="chain" id="PRO_5002731680" evidence="1">
    <location>
        <begin position="18"/>
        <end position="214"/>
    </location>
</feature>
<keyword evidence="4" id="KW-1185">Reference proteome</keyword>
<sequence>MIFFGLLLLIPIPGVETKEPPVKCEYSDEKKVSECLQPMLDYATKLQAETGAMQFPLQGGQVFNQLCSIYTDFKPPTSNNLYIWNSSNIECVSSVRCDSLSIDAVHASYSYMCGSGQPLFQKHAGCFAEVEAQKEYISCKIAATQAISEAQGAKGSSTEAYLTEMCRAMDGYLRCSHPIILAKCGNDAWTLVSTVTRDSLGVTMPNCDMHKALF</sequence>
<dbReference type="CTD" id="8584499"/>
<feature type="signal peptide" evidence="1">
    <location>
        <begin position="1"/>
        <end position="17"/>
    </location>
</feature>
<dbReference type="PANTHER" id="PTHR37431:SF6">
    <property type="entry name" value="PROTEIN CBG06927"/>
    <property type="match status" value="1"/>
</dbReference>
<dbReference type="PANTHER" id="PTHR37431">
    <property type="entry name" value="PROTEIN CBG06927"/>
    <property type="match status" value="1"/>
</dbReference>
<proteinExistence type="predicted"/>
<dbReference type="Proteomes" id="UP000008549">
    <property type="component" value="Unassembled WGS sequence"/>
</dbReference>
<feature type="domain" description="T20D4.11-like" evidence="2">
    <location>
        <begin position="87"/>
        <end position="201"/>
    </location>
</feature>
<dbReference type="OMA" id="CKTAATQ"/>
<dbReference type="AlphaFoldDB" id="A8X3D8"/>
<evidence type="ECO:0000256" key="1">
    <source>
        <dbReference type="SAM" id="SignalP"/>
    </source>
</evidence>
<keyword evidence="1" id="KW-0732">Signal</keyword>
<dbReference type="InParanoid" id="A8X3D8"/>
<reference evidence="3 4" key="1">
    <citation type="journal article" date="2003" name="PLoS Biol.">
        <title>The genome sequence of Caenorhabditis briggsae: a platform for comparative genomics.</title>
        <authorList>
            <person name="Stein L.D."/>
            <person name="Bao Z."/>
            <person name="Blasiar D."/>
            <person name="Blumenthal T."/>
            <person name="Brent M.R."/>
            <person name="Chen N."/>
            <person name="Chinwalla A."/>
            <person name="Clarke L."/>
            <person name="Clee C."/>
            <person name="Coghlan A."/>
            <person name="Coulson A."/>
            <person name="D'Eustachio P."/>
            <person name="Fitch D.H."/>
            <person name="Fulton L.A."/>
            <person name="Fulton R.E."/>
            <person name="Griffiths-Jones S."/>
            <person name="Harris T.W."/>
            <person name="Hillier L.W."/>
            <person name="Kamath R."/>
            <person name="Kuwabara P.E."/>
            <person name="Mardis E.R."/>
            <person name="Marra M.A."/>
            <person name="Miner T.L."/>
            <person name="Minx P."/>
            <person name="Mullikin J.C."/>
            <person name="Plumb R.W."/>
            <person name="Rogers J."/>
            <person name="Schein J.E."/>
            <person name="Sohrmann M."/>
            <person name="Spieth J."/>
            <person name="Stajich J.E."/>
            <person name="Wei C."/>
            <person name="Willey D."/>
            <person name="Wilson R.K."/>
            <person name="Durbin R."/>
            <person name="Waterston R.H."/>
        </authorList>
    </citation>
    <scope>NUCLEOTIDE SEQUENCE [LARGE SCALE GENOMIC DNA]</scope>
    <source>
        <strain evidence="3 4">AF16</strain>
    </source>
</reference>
<name>A8X3D8_CAEBR</name>
<accession>A8X3D8</accession>
<dbReference type="eggNOG" id="ENOG502S13P">
    <property type="taxonomic scope" value="Eukaryota"/>
</dbReference>
<dbReference type="EMBL" id="HE601347">
    <property type="protein sequence ID" value="CAP27148.2"/>
    <property type="molecule type" value="Genomic_DNA"/>
</dbReference>
<protein>
    <submittedName>
        <fullName evidence="3">Protein CBG06927</fullName>
    </submittedName>
</protein>
<organism evidence="3 4">
    <name type="scientific">Caenorhabditis briggsae</name>
    <dbReference type="NCBI Taxonomy" id="6238"/>
    <lineage>
        <taxon>Eukaryota</taxon>
        <taxon>Metazoa</taxon>
        <taxon>Ecdysozoa</taxon>
        <taxon>Nematoda</taxon>
        <taxon>Chromadorea</taxon>
        <taxon>Rhabditida</taxon>
        <taxon>Rhabditina</taxon>
        <taxon>Rhabditomorpha</taxon>
        <taxon>Rhabditoidea</taxon>
        <taxon>Rhabditidae</taxon>
        <taxon>Peloderinae</taxon>
        <taxon>Caenorhabditis</taxon>
    </lineage>
</organism>
<dbReference type="HOGENOM" id="CLU_109536_0_0_1"/>
<gene>
    <name evidence="3 5" type="ORF">CBG06927</name>
    <name evidence="3" type="ORF">CBG_06927</name>
</gene>
<dbReference type="KEGG" id="cbr:CBG_06927"/>
<dbReference type="GeneID" id="8584499"/>
<evidence type="ECO:0000313" key="3">
    <source>
        <dbReference type="EMBL" id="CAP27148.2"/>
    </source>
</evidence>
<evidence type="ECO:0000313" key="5">
    <source>
        <dbReference type="WormBase" id="CBG06927a"/>
    </source>
</evidence>
<reference evidence="3 4" key="2">
    <citation type="journal article" date="2011" name="PLoS Genet.">
        <title>Caenorhabditis briggsae recombinant inbred line genotypes reveal inter-strain incompatibility and the evolution of recombination.</title>
        <authorList>
            <person name="Ross J.A."/>
            <person name="Koboldt D.C."/>
            <person name="Staisch J.E."/>
            <person name="Chamberlin H.M."/>
            <person name="Gupta B.P."/>
            <person name="Miller R.D."/>
            <person name="Baird S.E."/>
            <person name="Haag E.S."/>
        </authorList>
    </citation>
    <scope>NUCLEOTIDE SEQUENCE [LARGE SCALE GENOMIC DNA]</scope>
    <source>
        <strain evidence="3 4">AF16</strain>
    </source>
</reference>
<evidence type="ECO:0000259" key="2">
    <source>
        <dbReference type="Pfam" id="PF01579"/>
    </source>
</evidence>
<dbReference type="InterPro" id="IPR002542">
    <property type="entry name" value="T20D4.11-like_dom"/>
</dbReference>
<dbReference type="Pfam" id="PF01579">
    <property type="entry name" value="DUF19"/>
    <property type="match status" value="1"/>
</dbReference>